<evidence type="ECO:0000256" key="9">
    <source>
        <dbReference type="PROSITE-ProRule" id="PRU00504"/>
    </source>
</evidence>
<evidence type="ECO:0000256" key="6">
    <source>
        <dbReference type="ARBA" id="ARBA00023157"/>
    </source>
</evidence>
<organism evidence="11 12">
    <name type="scientific">Tautonia sociabilis</name>
    <dbReference type="NCBI Taxonomy" id="2080755"/>
    <lineage>
        <taxon>Bacteria</taxon>
        <taxon>Pseudomonadati</taxon>
        <taxon>Planctomycetota</taxon>
        <taxon>Planctomycetia</taxon>
        <taxon>Isosphaerales</taxon>
        <taxon>Isosphaeraceae</taxon>
        <taxon>Tautonia</taxon>
    </lineage>
</organism>
<feature type="chain" id="PRO_5019330030" description="peptidylamidoglycolate lyase" evidence="10">
    <location>
        <begin position="24"/>
        <end position="355"/>
    </location>
</feature>
<dbReference type="GO" id="GO:0046872">
    <property type="term" value="F:metal ion binding"/>
    <property type="evidence" value="ECO:0007669"/>
    <property type="project" value="UniProtKB-KW"/>
</dbReference>
<dbReference type="SUPFAM" id="SSF101898">
    <property type="entry name" value="NHL repeat"/>
    <property type="match status" value="1"/>
</dbReference>
<dbReference type="Proteomes" id="UP000280296">
    <property type="component" value="Unassembled WGS sequence"/>
</dbReference>
<reference evidence="11 12" key="1">
    <citation type="submission" date="2018-12" db="EMBL/GenBank/DDBJ databases">
        <authorList>
            <person name="Toschakov S.V."/>
        </authorList>
    </citation>
    <scope>NUCLEOTIDE SEQUENCE [LARGE SCALE GENOMIC DNA]</scope>
    <source>
        <strain evidence="11 12">GM2012</strain>
    </source>
</reference>
<keyword evidence="3" id="KW-0479">Metal-binding</keyword>
<dbReference type="InterPro" id="IPR011042">
    <property type="entry name" value="6-blade_b-propeller_TolB-like"/>
</dbReference>
<keyword evidence="5" id="KW-0677">Repeat</keyword>
<keyword evidence="8" id="KW-0456">Lyase</keyword>
<dbReference type="OrthoDB" id="9799230at2"/>
<feature type="repeat" description="NHL" evidence="9">
    <location>
        <begin position="193"/>
        <end position="232"/>
    </location>
</feature>
<comment type="caution">
    <text evidence="11">The sequence shown here is derived from an EMBL/GenBank/DDBJ whole genome shotgun (WGS) entry which is preliminary data.</text>
</comment>
<accession>A0A432MH87</accession>
<feature type="repeat" description="NHL" evidence="9">
    <location>
        <begin position="146"/>
        <end position="185"/>
    </location>
</feature>
<protein>
    <recommendedName>
        <fullName evidence="2">peptidylamidoglycolate lyase</fullName>
        <ecNumber evidence="2">4.3.2.5</ecNumber>
    </recommendedName>
</protein>
<dbReference type="AlphaFoldDB" id="A0A432MH87"/>
<evidence type="ECO:0000256" key="10">
    <source>
        <dbReference type="SAM" id="SignalP"/>
    </source>
</evidence>
<comment type="cofactor">
    <cofactor evidence="1">
        <name>Zn(2+)</name>
        <dbReference type="ChEBI" id="CHEBI:29105"/>
    </cofactor>
</comment>
<keyword evidence="7" id="KW-0325">Glycoprotein</keyword>
<evidence type="ECO:0000256" key="2">
    <source>
        <dbReference type="ARBA" id="ARBA00012343"/>
    </source>
</evidence>
<evidence type="ECO:0000256" key="1">
    <source>
        <dbReference type="ARBA" id="ARBA00001947"/>
    </source>
</evidence>
<evidence type="ECO:0000256" key="4">
    <source>
        <dbReference type="ARBA" id="ARBA00022729"/>
    </source>
</evidence>
<evidence type="ECO:0000313" key="11">
    <source>
        <dbReference type="EMBL" id="RUL86133.1"/>
    </source>
</evidence>
<evidence type="ECO:0000313" key="12">
    <source>
        <dbReference type="Proteomes" id="UP000280296"/>
    </source>
</evidence>
<dbReference type="GO" id="GO:0006518">
    <property type="term" value="P:peptide metabolic process"/>
    <property type="evidence" value="ECO:0007669"/>
    <property type="project" value="InterPro"/>
</dbReference>
<feature type="signal peptide" evidence="10">
    <location>
        <begin position="1"/>
        <end position="23"/>
    </location>
</feature>
<dbReference type="InterPro" id="IPR001258">
    <property type="entry name" value="NHL_repeat"/>
</dbReference>
<proteinExistence type="predicted"/>
<keyword evidence="12" id="KW-1185">Reference proteome</keyword>
<dbReference type="GO" id="GO:0004598">
    <property type="term" value="F:peptidylamidoglycolate lyase activity"/>
    <property type="evidence" value="ECO:0007669"/>
    <property type="project" value="UniProtKB-EC"/>
</dbReference>
<dbReference type="RefSeq" id="WP_126726680.1">
    <property type="nucleotide sequence ID" value="NZ_RYZH01000034.1"/>
</dbReference>
<name>A0A432MH87_9BACT</name>
<dbReference type="Pfam" id="PF01436">
    <property type="entry name" value="NHL"/>
    <property type="match status" value="2"/>
</dbReference>
<gene>
    <name evidence="11" type="ORF">TsocGM_17120</name>
</gene>
<keyword evidence="6" id="KW-1015">Disulfide bond</keyword>
<dbReference type="PANTHER" id="PTHR10680:SF38">
    <property type="entry name" value="BLL1368 PROTEIN"/>
    <property type="match status" value="1"/>
</dbReference>
<evidence type="ECO:0000256" key="5">
    <source>
        <dbReference type="ARBA" id="ARBA00022737"/>
    </source>
</evidence>
<dbReference type="Gene3D" id="2.120.10.30">
    <property type="entry name" value="TolB, C-terminal domain"/>
    <property type="match status" value="2"/>
</dbReference>
<dbReference type="PROSITE" id="PS51125">
    <property type="entry name" value="NHL"/>
    <property type="match status" value="3"/>
</dbReference>
<dbReference type="PRINTS" id="PR00790">
    <property type="entry name" value="PAMONOXGNASE"/>
</dbReference>
<dbReference type="EMBL" id="RYZH01000034">
    <property type="protein sequence ID" value="RUL86133.1"/>
    <property type="molecule type" value="Genomic_DNA"/>
</dbReference>
<dbReference type="GO" id="GO:0016020">
    <property type="term" value="C:membrane"/>
    <property type="evidence" value="ECO:0007669"/>
    <property type="project" value="InterPro"/>
</dbReference>
<dbReference type="InterPro" id="IPR000720">
    <property type="entry name" value="PHM/PAL"/>
</dbReference>
<sequence length="355" mass="38351">MTHRLSPATAALAILLGSPPAPALAQKPSTAQGPPAVYPRVSVATWYQVDPTWPKTPEGMPGNHVPGITCGPDGNVYVAVRAEPPIRVFAPDGEFVRAFGEGLCSMVHHLTFDPDGNLWVADVGDHTLKKFSTSGELLMTLGTPNEKGCDETHFNMPTDIAIAPDGDLFVSDGYGNGRVVHFDKDGNYVKSWGELGIAPGQFSIAHAIAIDSKGRLYVADRNNVRVQIFDQEGTLLDTWANVIVPWGFSVTEEDEIWICGSSPMPWRLDDITLGCPPKDQIFMKFSPEGRLLQQWAVPKGEDGHEEPGECNWVHCIAVDPAGNIYVGDINGQRAQKFVPMTSGEIAGPIASRPGD</sequence>
<evidence type="ECO:0000256" key="8">
    <source>
        <dbReference type="ARBA" id="ARBA00023239"/>
    </source>
</evidence>
<keyword evidence="4 10" id="KW-0732">Signal</keyword>
<dbReference type="PANTHER" id="PTHR10680">
    <property type="entry name" value="PEPTIDYL-GLYCINE ALPHA-AMIDATING MONOOXYGENASE"/>
    <property type="match status" value="1"/>
</dbReference>
<evidence type="ECO:0000256" key="7">
    <source>
        <dbReference type="ARBA" id="ARBA00023180"/>
    </source>
</evidence>
<feature type="repeat" description="NHL" evidence="9">
    <location>
        <begin position="93"/>
        <end position="134"/>
    </location>
</feature>
<reference evidence="11 12" key="2">
    <citation type="submission" date="2019-01" db="EMBL/GenBank/DDBJ databases">
        <title>Tautonia sociabilis, a novel thermotolerant planctomycete of Isosphaeraceae family, isolated from a 4000 m deep subterranean habitat.</title>
        <authorList>
            <person name="Kovaleva O.L."/>
            <person name="Elcheninov A.G."/>
            <person name="Van Heerden E."/>
            <person name="Toshchakov S.V."/>
            <person name="Novikov A."/>
            <person name="Bonch-Osmolovskaya E.A."/>
            <person name="Kublanov I.V."/>
        </authorList>
    </citation>
    <scope>NUCLEOTIDE SEQUENCE [LARGE SCALE GENOMIC DNA]</scope>
    <source>
        <strain evidence="11 12">GM2012</strain>
    </source>
</reference>
<dbReference type="CDD" id="cd14958">
    <property type="entry name" value="NHL_PAL_like"/>
    <property type="match status" value="1"/>
</dbReference>
<evidence type="ECO:0000256" key="3">
    <source>
        <dbReference type="ARBA" id="ARBA00022723"/>
    </source>
</evidence>
<dbReference type="EC" id="4.3.2.5" evidence="2"/>